<protein>
    <submittedName>
        <fullName evidence="1">Uncharacterized protein</fullName>
    </submittedName>
</protein>
<gene>
    <name evidence="1" type="ORF">THAOC_10599</name>
</gene>
<comment type="caution">
    <text evidence="1">The sequence shown here is derived from an EMBL/GenBank/DDBJ whole genome shotgun (WGS) entry which is preliminary data.</text>
</comment>
<organism evidence="1 2">
    <name type="scientific">Thalassiosira oceanica</name>
    <name type="common">Marine diatom</name>
    <dbReference type="NCBI Taxonomy" id="159749"/>
    <lineage>
        <taxon>Eukaryota</taxon>
        <taxon>Sar</taxon>
        <taxon>Stramenopiles</taxon>
        <taxon>Ochrophyta</taxon>
        <taxon>Bacillariophyta</taxon>
        <taxon>Coscinodiscophyceae</taxon>
        <taxon>Thalassiosirophycidae</taxon>
        <taxon>Thalassiosirales</taxon>
        <taxon>Thalassiosiraceae</taxon>
        <taxon>Thalassiosira</taxon>
    </lineage>
</organism>
<sequence length="77" mass="8549">SGVYSGTFLAFGDGDNGAKSGKSPQPQYAIKTRYPLRLGAESVSLKARFREVYTLLLKDQPMQRKVRNPPSDRKCAE</sequence>
<evidence type="ECO:0000313" key="2">
    <source>
        <dbReference type="Proteomes" id="UP000266841"/>
    </source>
</evidence>
<dbReference type="AlphaFoldDB" id="K0TCN9"/>
<reference evidence="1 2" key="1">
    <citation type="journal article" date="2012" name="Genome Biol.">
        <title>Genome and low-iron response of an oceanic diatom adapted to chronic iron limitation.</title>
        <authorList>
            <person name="Lommer M."/>
            <person name="Specht M."/>
            <person name="Roy A.S."/>
            <person name="Kraemer L."/>
            <person name="Andreson R."/>
            <person name="Gutowska M.A."/>
            <person name="Wolf J."/>
            <person name="Bergner S.V."/>
            <person name="Schilhabel M.B."/>
            <person name="Klostermeier U.C."/>
            <person name="Beiko R.G."/>
            <person name="Rosenstiel P."/>
            <person name="Hippler M."/>
            <person name="Laroche J."/>
        </authorList>
    </citation>
    <scope>NUCLEOTIDE SEQUENCE [LARGE SCALE GENOMIC DNA]</scope>
    <source>
        <strain evidence="1 2">CCMP1005</strain>
    </source>
</reference>
<feature type="non-terminal residue" evidence="1">
    <location>
        <position position="1"/>
    </location>
</feature>
<keyword evidence="2" id="KW-1185">Reference proteome</keyword>
<accession>K0TCN9</accession>
<dbReference type="Proteomes" id="UP000266841">
    <property type="component" value="Unassembled WGS sequence"/>
</dbReference>
<dbReference type="EMBL" id="AGNL01011707">
    <property type="protein sequence ID" value="EJK68242.1"/>
    <property type="molecule type" value="Genomic_DNA"/>
</dbReference>
<proteinExistence type="predicted"/>
<name>K0TCN9_THAOC</name>
<evidence type="ECO:0000313" key="1">
    <source>
        <dbReference type="EMBL" id="EJK68242.1"/>
    </source>
</evidence>